<organism evidence="2 3">
    <name type="scientific">Candidatus Woesebacteria bacterium RIFCSPLOWO2_01_FULL_44_14</name>
    <dbReference type="NCBI Taxonomy" id="1802525"/>
    <lineage>
        <taxon>Bacteria</taxon>
        <taxon>Candidatus Woeseibacteriota</taxon>
    </lineage>
</organism>
<dbReference type="Proteomes" id="UP000178429">
    <property type="component" value="Unassembled WGS sequence"/>
</dbReference>
<accession>A0A1F8C1Q0</accession>
<dbReference type="AlphaFoldDB" id="A0A1F8C1Q0"/>
<sequence length="465" mass="53822">MSDSNKIKCPKCGESFEPSEAYKHELEESLLKETQAKHQEDIKRLEKEKLDLAESTRLETEKKAKKELETAVEAAKEEAEAKNKQNSKLKEELEEQSQLLADLKEEKSKLRRDHEQELEDVRRQTAEISRKEAEEKIRKELKSQITASNEESKAREDQNKELQDQVKELLKQMRELKDDRDKLGIEYEKKLLEGQDKIKQDAKKEAQDELNLRIAEKDKKLQDAEKQILELQRKIQQGPQNLQGEVQELELQEILSVEFPFDEIKEVPKGVSGADVLQTVKSQTGEVCGTIIWESKRTKTWGSDWIQKLKDDQRMIKADLAILVSTVLPQNVSSIGIIDGVTICELRMAVSIAQLLRQQLMKVHSAQVANDGKATKAEIVYNYLISNEFRQRIEVWVEYFKDRQEKINRERIYFNKKWQEEEKSIQKVITNTAGIYGDLQGLIGNALPKVSYLELPDSTEETENN</sequence>
<evidence type="ECO:0000313" key="3">
    <source>
        <dbReference type="Proteomes" id="UP000178429"/>
    </source>
</evidence>
<gene>
    <name evidence="2" type="ORF">A2975_04445</name>
</gene>
<dbReference type="STRING" id="1802525.A2975_04445"/>
<feature type="compositionally biased region" description="Basic and acidic residues" evidence="1">
    <location>
        <begin position="69"/>
        <end position="91"/>
    </location>
</feature>
<proteinExistence type="predicted"/>
<dbReference type="EMBL" id="MGHL01000006">
    <property type="protein sequence ID" value="OGM70291.1"/>
    <property type="molecule type" value="Genomic_DNA"/>
</dbReference>
<reference evidence="2 3" key="1">
    <citation type="journal article" date="2016" name="Nat. Commun.">
        <title>Thousands of microbial genomes shed light on interconnected biogeochemical processes in an aquifer system.</title>
        <authorList>
            <person name="Anantharaman K."/>
            <person name="Brown C.T."/>
            <person name="Hug L.A."/>
            <person name="Sharon I."/>
            <person name="Castelle C.J."/>
            <person name="Probst A.J."/>
            <person name="Thomas B.C."/>
            <person name="Singh A."/>
            <person name="Wilkins M.J."/>
            <person name="Karaoz U."/>
            <person name="Brodie E.L."/>
            <person name="Williams K.H."/>
            <person name="Hubbard S.S."/>
            <person name="Banfield J.F."/>
        </authorList>
    </citation>
    <scope>NUCLEOTIDE SEQUENCE [LARGE SCALE GENOMIC DNA]</scope>
</reference>
<dbReference type="InterPro" id="IPR019219">
    <property type="entry name" value="DUF2130"/>
</dbReference>
<dbReference type="Pfam" id="PF09903">
    <property type="entry name" value="DUF2130"/>
    <property type="match status" value="1"/>
</dbReference>
<evidence type="ECO:0000313" key="2">
    <source>
        <dbReference type="EMBL" id="OGM70291.1"/>
    </source>
</evidence>
<feature type="region of interest" description="Disordered" evidence="1">
    <location>
        <begin position="69"/>
        <end position="164"/>
    </location>
</feature>
<evidence type="ECO:0000256" key="1">
    <source>
        <dbReference type="SAM" id="MobiDB-lite"/>
    </source>
</evidence>
<protein>
    <recommendedName>
        <fullName evidence="4">DUF2130 domain-containing protein</fullName>
    </recommendedName>
</protein>
<comment type="caution">
    <text evidence="2">The sequence shown here is derived from an EMBL/GenBank/DDBJ whole genome shotgun (WGS) entry which is preliminary data.</text>
</comment>
<evidence type="ECO:0008006" key="4">
    <source>
        <dbReference type="Google" id="ProtNLM"/>
    </source>
</evidence>
<feature type="compositionally biased region" description="Basic and acidic residues" evidence="1">
    <location>
        <begin position="150"/>
        <end position="164"/>
    </location>
</feature>
<feature type="compositionally biased region" description="Basic and acidic residues" evidence="1">
    <location>
        <begin position="102"/>
        <end position="142"/>
    </location>
</feature>
<name>A0A1F8C1Q0_9BACT</name>